<accession>A0A6S7C9Y7</accession>
<dbReference type="GO" id="GO:0009228">
    <property type="term" value="P:thiamine biosynthetic process"/>
    <property type="evidence" value="ECO:0007669"/>
    <property type="project" value="UniProtKB-KW"/>
</dbReference>
<evidence type="ECO:0000256" key="5">
    <source>
        <dbReference type="ARBA" id="ARBA00022723"/>
    </source>
</evidence>
<keyword evidence="13" id="KW-1185">Reference proteome</keyword>
<dbReference type="EMBL" id="CADILG010000004">
    <property type="protein sequence ID" value="CAB3836659.1"/>
    <property type="molecule type" value="Genomic_DNA"/>
</dbReference>
<evidence type="ECO:0000256" key="2">
    <source>
        <dbReference type="ARBA" id="ARBA00001946"/>
    </source>
</evidence>
<dbReference type="NCBIfam" id="TIGR00694">
    <property type="entry name" value="thiM"/>
    <property type="match status" value="1"/>
</dbReference>
<dbReference type="Gene3D" id="3.40.1190.20">
    <property type="match status" value="1"/>
</dbReference>
<dbReference type="Proteomes" id="UP000494117">
    <property type="component" value="Unassembled WGS sequence"/>
</dbReference>
<dbReference type="InterPro" id="IPR029056">
    <property type="entry name" value="Ribokinase-like"/>
</dbReference>
<dbReference type="HAMAP" id="MF_00228">
    <property type="entry name" value="Thz_kinase"/>
    <property type="match status" value="1"/>
</dbReference>
<dbReference type="CDD" id="cd01170">
    <property type="entry name" value="THZ_kinase"/>
    <property type="match status" value="1"/>
</dbReference>
<feature type="binding site" evidence="11">
    <location>
        <position position="202"/>
    </location>
    <ligand>
        <name>substrate</name>
    </ligand>
</feature>
<feature type="binding site" evidence="11">
    <location>
        <position position="175"/>
    </location>
    <ligand>
        <name>ATP</name>
        <dbReference type="ChEBI" id="CHEBI:30616"/>
    </ligand>
</feature>
<keyword evidence="4 11" id="KW-0808">Transferase</keyword>
<sequence>MPQSLSDTSAQALISRDLLAALRRDAPLVQCLTNFVSMNTAANVLLAMGASPAMVHAQEEAPEFARVCGAVVINIGTLSSPWLDSMLLTAASANQAGIPWVLDPVAHHATAFRRDAVRRLLDLRPAIIRGNASEIVALAGGQSASKGVDARDAVAQAEQSAHAIAAARNTVVAVTGETDYVTDGNRSVRIEGGSPWMPRVTATGCALTALVGAFAAVSRDDAYSAAVAALSCFAIAGRRAGTAAEGPGSFAWRFLDALAALETNSLARESPLR</sequence>
<evidence type="ECO:0000313" key="12">
    <source>
        <dbReference type="EMBL" id="CAB3836659.1"/>
    </source>
</evidence>
<evidence type="ECO:0000256" key="7">
    <source>
        <dbReference type="ARBA" id="ARBA00022777"/>
    </source>
</evidence>
<dbReference type="NCBIfam" id="NF006830">
    <property type="entry name" value="PRK09355.1"/>
    <property type="match status" value="1"/>
</dbReference>
<evidence type="ECO:0000256" key="9">
    <source>
        <dbReference type="ARBA" id="ARBA00022842"/>
    </source>
</evidence>
<dbReference type="GO" id="GO:0005524">
    <property type="term" value="F:ATP binding"/>
    <property type="evidence" value="ECO:0007669"/>
    <property type="project" value="UniProtKB-UniRule"/>
</dbReference>
<comment type="similarity">
    <text evidence="11">Belongs to the Thz kinase family.</text>
</comment>
<dbReference type="GO" id="GO:0004417">
    <property type="term" value="F:hydroxyethylthiazole kinase activity"/>
    <property type="evidence" value="ECO:0007669"/>
    <property type="project" value="UniProtKB-UniRule"/>
</dbReference>
<comment type="pathway">
    <text evidence="3 11">Cofactor biosynthesis; thiamine diphosphate biosynthesis; 4-methyl-5-(2-phosphoethyl)-thiazole from 5-(2-hydroxyethyl)-4-methylthiazole: step 1/1.</text>
</comment>
<dbReference type="PIRSF" id="PIRSF000513">
    <property type="entry name" value="Thz_kinase"/>
    <property type="match status" value="1"/>
</dbReference>
<evidence type="ECO:0000256" key="6">
    <source>
        <dbReference type="ARBA" id="ARBA00022741"/>
    </source>
</evidence>
<gene>
    <name evidence="11 12" type="primary">thiM</name>
    <name evidence="12" type="ORF">LMG26858_00979</name>
</gene>
<comment type="cofactor">
    <cofactor evidence="2 11">
        <name>Mg(2+)</name>
        <dbReference type="ChEBI" id="CHEBI:18420"/>
    </cofactor>
</comment>
<evidence type="ECO:0000256" key="10">
    <source>
        <dbReference type="ARBA" id="ARBA00022977"/>
    </source>
</evidence>
<dbReference type="InterPro" id="IPR000417">
    <property type="entry name" value="Hyethyz_kinase"/>
</dbReference>
<keyword evidence="8 11" id="KW-0067">ATP-binding</keyword>
<dbReference type="Pfam" id="PF02110">
    <property type="entry name" value="HK"/>
    <property type="match status" value="1"/>
</dbReference>
<dbReference type="UniPathway" id="UPA00060">
    <property type="reaction ID" value="UER00139"/>
</dbReference>
<keyword evidence="7 11" id="KW-0418">Kinase</keyword>
<evidence type="ECO:0000256" key="11">
    <source>
        <dbReference type="HAMAP-Rule" id="MF_00228"/>
    </source>
</evidence>
<dbReference type="GO" id="GO:0000287">
    <property type="term" value="F:magnesium ion binding"/>
    <property type="evidence" value="ECO:0007669"/>
    <property type="project" value="UniProtKB-UniRule"/>
</dbReference>
<keyword evidence="6 11" id="KW-0547">Nucleotide-binding</keyword>
<evidence type="ECO:0000256" key="1">
    <source>
        <dbReference type="ARBA" id="ARBA00001771"/>
    </source>
</evidence>
<keyword evidence="5 11" id="KW-0479">Metal-binding</keyword>
<comment type="function">
    <text evidence="11">Catalyzes the phosphorylation of the hydroxyl group of 4-methyl-5-beta-hydroxyethylthiazole (THZ).</text>
</comment>
<dbReference type="EC" id="2.7.1.50" evidence="11"/>
<dbReference type="RefSeq" id="WP_175205859.1">
    <property type="nucleotide sequence ID" value="NZ_CADILG010000004.1"/>
</dbReference>
<name>A0A6S7C9Y7_9BURK</name>
<protein>
    <recommendedName>
        <fullName evidence="11">Hydroxyethylthiazole kinase</fullName>
        <ecNumber evidence="11">2.7.1.50</ecNumber>
    </recommendedName>
    <alternativeName>
        <fullName evidence="11">4-methyl-5-beta-hydroxyethylthiazole kinase</fullName>
        <shortName evidence="11">TH kinase</shortName>
        <shortName evidence="11">Thz kinase</shortName>
    </alternativeName>
</protein>
<proteinExistence type="inferred from homology"/>
<evidence type="ECO:0000256" key="4">
    <source>
        <dbReference type="ARBA" id="ARBA00022679"/>
    </source>
</evidence>
<feature type="binding site" evidence="11">
    <location>
        <position position="54"/>
    </location>
    <ligand>
        <name>substrate</name>
    </ligand>
</feature>
<comment type="catalytic activity">
    <reaction evidence="1 11">
        <text>5-(2-hydroxyethyl)-4-methylthiazole + ATP = 4-methyl-5-(2-phosphooxyethyl)-thiazole + ADP + H(+)</text>
        <dbReference type="Rhea" id="RHEA:24212"/>
        <dbReference type="ChEBI" id="CHEBI:15378"/>
        <dbReference type="ChEBI" id="CHEBI:17957"/>
        <dbReference type="ChEBI" id="CHEBI:30616"/>
        <dbReference type="ChEBI" id="CHEBI:58296"/>
        <dbReference type="ChEBI" id="CHEBI:456216"/>
        <dbReference type="EC" id="2.7.1.50"/>
    </reaction>
</comment>
<organism evidence="12 13">
    <name type="scientific">Achromobacter anxifer</name>
    <dbReference type="NCBI Taxonomy" id="1287737"/>
    <lineage>
        <taxon>Bacteria</taxon>
        <taxon>Pseudomonadati</taxon>
        <taxon>Pseudomonadota</taxon>
        <taxon>Betaproteobacteria</taxon>
        <taxon>Burkholderiales</taxon>
        <taxon>Alcaligenaceae</taxon>
        <taxon>Achromobacter</taxon>
    </lineage>
</organism>
<dbReference type="AlphaFoldDB" id="A0A6S7C9Y7"/>
<dbReference type="GO" id="GO:0009229">
    <property type="term" value="P:thiamine diphosphate biosynthetic process"/>
    <property type="evidence" value="ECO:0007669"/>
    <property type="project" value="UniProtKB-UniRule"/>
</dbReference>
<dbReference type="PRINTS" id="PR01099">
    <property type="entry name" value="HYETHTZKNASE"/>
</dbReference>
<feature type="binding site" evidence="11">
    <location>
        <position position="129"/>
    </location>
    <ligand>
        <name>ATP</name>
        <dbReference type="ChEBI" id="CHEBI:30616"/>
    </ligand>
</feature>
<keyword evidence="10 11" id="KW-0784">Thiamine biosynthesis</keyword>
<reference evidence="12 13" key="1">
    <citation type="submission" date="2020-04" db="EMBL/GenBank/DDBJ databases">
        <authorList>
            <person name="De Canck E."/>
        </authorList>
    </citation>
    <scope>NUCLEOTIDE SEQUENCE [LARGE SCALE GENOMIC DNA]</scope>
    <source>
        <strain evidence="12 13">LMG 26858</strain>
    </source>
</reference>
<keyword evidence="9 11" id="KW-0460">Magnesium</keyword>
<evidence type="ECO:0000256" key="3">
    <source>
        <dbReference type="ARBA" id="ARBA00004868"/>
    </source>
</evidence>
<evidence type="ECO:0000256" key="8">
    <source>
        <dbReference type="ARBA" id="ARBA00022840"/>
    </source>
</evidence>
<evidence type="ECO:0000313" key="13">
    <source>
        <dbReference type="Proteomes" id="UP000494117"/>
    </source>
</evidence>
<dbReference type="SUPFAM" id="SSF53613">
    <property type="entry name" value="Ribokinase-like"/>
    <property type="match status" value="1"/>
</dbReference>